<protein>
    <recommendedName>
        <fullName evidence="3">Retrovirus-related Pol polyprotein from transposon TNT 1-94</fullName>
    </recommendedName>
</protein>
<keyword evidence="2" id="KW-1185">Reference proteome</keyword>
<evidence type="ECO:0000313" key="1">
    <source>
        <dbReference type="EnsemblMetazoa" id="XP_031776864"/>
    </source>
</evidence>
<evidence type="ECO:0000313" key="2">
    <source>
        <dbReference type="Proteomes" id="UP000002358"/>
    </source>
</evidence>
<accession>A0A7M7T650</accession>
<organism evidence="1 2">
    <name type="scientific">Nasonia vitripennis</name>
    <name type="common">Parasitic wasp</name>
    <dbReference type="NCBI Taxonomy" id="7425"/>
    <lineage>
        <taxon>Eukaryota</taxon>
        <taxon>Metazoa</taxon>
        <taxon>Ecdysozoa</taxon>
        <taxon>Arthropoda</taxon>
        <taxon>Hexapoda</taxon>
        <taxon>Insecta</taxon>
        <taxon>Pterygota</taxon>
        <taxon>Neoptera</taxon>
        <taxon>Endopterygota</taxon>
        <taxon>Hymenoptera</taxon>
        <taxon>Apocrita</taxon>
        <taxon>Proctotrupomorpha</taxon>
        <taxon>Chalcidoidea</taxon>
        <taxon>Pteromalidae</taxon>
        <taxon>Pteromalinae</taxon>
        <taxon>Nasonia</taxon>
    </lineage>
</organism>
<sequence length="167" mass="18625">MEINSNLFSSESKKGTANPNIPYKSAVGALIYLTQATRPDLAYAVSSVSRFNSNYDTSHWEAVKRILRYLQKTKDLCLQYSQDKNSNLIGYCDASHGCDGHDARSVSGYIFIMQGGAVSWNSRRQQTVALSSTEAEYLSLTAAAQEAIWLKNITVELEIQPRKSYLL</sequence>
<dbReference type="OrthoDB" id="8188638at2759"/>
<proteinExistence type="predicted"/>
<dbReference type="CDD" id="cd09272">
    <property type="entry name" value="RNase_HI_RT_Ty1"/>
    <property type="match status" value="1"/>
</dbReference>
<reference evidence="1" key="1">
    <citation type="submission" date="2021-01" db="UniProtKB">
        <authorList>
            <consortium name="EnsemblMetazoa"/>
        </authorList>
    </citation>
    <scope>IDENTIFICATION</scope>
</reference>
<dbReference type="Proteomes" id="UP000002358">
    <property type="component" value="Chromosome 1"/>
</dbReference>
<name>A0A7M7T650_NASVI</name>
<evidence type="ECO:0008006" key="3">
    <source>
        <dbReference type="Google" id="ProtNLM"/>
    </source>
</evidence>
<dbReference type="KEGG" id="nvi:116415787"/>
<dbReference type="InParanoid" id="A0A7M7T650"/>
<dbReference type="AlphaFoldDB" id="A0A7M7T650"/>
<dbReference type="PANTHER" id="PTHR11439:SF483">
    <property type="entry name" value="PEPTIDE SYNTHASE GLIP-LIKE, PUTATIVE (AFU_ORTHOLOGUE AFUA_3G12920)-RELATED"/>
    <property type="match status" value="1"/>
</dbReference>
<dbReference type="RefSeq" id="XP_031776864.1">
    <property type="nucleotide sequence ID" value="XM_031921004.1"/>
</dbReference>
<dbReference type="PANTHER" id="PTHR11439">
    <property type="entry name" value="GAG-POL-RELATED RETROTRANSPOSON"/>
    <property type="match status" value="1"/>
</dbReference>
<dbReference type="GeneID" id="116415787"/>
<dbReference type="EnsemblMetazoa" id="XM_031921004">
    <property type="protein sequence ID" value="XP_031776864"/>
    <property type="gene ID" value="LOC116415787"/>
</dbReference>